<evidence type="ECO:0000313" key="3">
    <source>
        <dbReference type="Proteomes" id="UP000054477"/>
    </source>
</evidence>
<keyword evidence="3" id="KW-1185">Reference proteome</keyword>
<feature type="transmembrane region" description="Helical" evidence="1">
    <location>
        <begin position="52"/>
        <end position="76"/>
    </location>
</feature>
<dbReference type="HOGENOM" id="CLU_2277936_0_0_1"/>
<reference evidence="3" key="2">
    <citation type="submission" date="2015-01" db="EMBL/GenBank/DDBJ databases">
        <title>Evolutionary Origins and Diversification of the Mycorrhizal Mutualists.</title>
        <authorList>
            <consortium name="DOE Joint Genome Institute"/>
            <consortium name="Mycorrhizal Genomics Consortium"/>
            <person name="Kohler A."/>
            <person name="Kuo A."/>
            <person name="Nagy L.G."/>
            <person name="Floudas D."/>
            <person name="Copeland A."/>
            <person name="Barry K.W."/>
            <person name="Cichocki N."/>
            <person name="Veneault-Fourrey C."/>
            <person name="LaButti K."/>
            <person name="Lindquist E.A."/>
            <person name="Lipzen A."/>
            <person name="Lundell T."/>
            <person name="Morin E."/>
            <person name="Murat C."/>
            <person name="Riley R."/>
            <person name="Ohm R."/>
            <person name="Sun H."/>
            <person name="Tunlid A."/>
            <person name="Henrissat B."/>
            <person name="Grigoriev I.V."/>
            <person name="Hibbett D.S."/>
            <person name="Martin F."/>
        </authorList>
    </citation>
    <scope>NUCLEOTIDE SEQUENCE [LARGE SCALE GENOMIC DNA]</scope>
    <source>
        <strain evidence="3">LaAM-08-1</strain>
    </source>
</reference>
<evidence type="ECO:0000256" key="1">
    <source>
        <dbReference type="SAM" id="Phobius"/>
    </source>
</evidence>
<organism evidence="2 3">
    <name type="scientific">Laccaria amethystina LaAM-08-1</name>
    <dbReference type="NCBI Taxonomy" id="1095629"/>
    <lineage>
        <taxon>Eukaryota</taxon>
        <taxon>Fungi</taxon>
        <taxon>Dikarya</taxon>
        <taxon>Basidiomycota</taxon>
        <taxon>Agaricomycotina</taxon>
        <taxon>Agaricomycetes</taxon>
        <taxon>Agaricomycetidae</taxon>
        <taxon>Agaricales</taxon>
        <taxon>Agaricineae</taxon>
        <taxon>Hydnangiaceae</taxon>
        <taxon>Laccaria</taxon>
    </lineage>
</organism>
<protein>
    <submittedName>
        <fullName evidence="2">Uncharacterized protein</fullName>
    </submittedName>
</protein>
<accession>A0A0C9WI30</accession>
<evidence type="ECO:0000313" key="2">
    <source>
        <dbReference type="EMBL" id="KIJ92229.1"/>
    </source>
</evidence>
<dbReference type="AlphaFoldDB" id="A0A0C9WI30"/>
<proteinExistence type="predicted"/>
<keyword evidence="1" id="KW-1133">Transmembrane helix</keyword>
<dbReference type="Proteomes" id="UP000054477">
    <property type="component" value="Unassembled WGS sequence"/>
</dbReference>
<keyword evidence="1" id="KW-0812">Transmembrane</keyword>
<dbReference type="EMBL" id="KN838925">
    <property type="protein sequence ID" value="KIJ92229.1"/>
    <property type="molecule type" value="Genomic_DNA"/>
</dbReference>
<gene>
    <name evidence="2" type="ORF">K443DRAFT_685399</name>
</gene>
<reference evidence="2 3" key="1">
    <citation type="submission" date="2014-04" db="EMBL/GenBank/DDBJ databases">
        <authorList>
            <consortium name="DOE Joint Genome Institute"/>
            <person name="Kuo A."/>
            <person name="Kohler A."/>
            <person name="Nagy L.G."/>
            <person name="Floudas D."/>
            <person name="Copeland A."/>
            <person name="Barry K.W."/>
            <person name="Cichocki N."/>
            <person name="Veneault-Fourrey C."/>
            <person name="LaButti K."/>
            <person name="Lindquist E.A."/>
            <person name="Lipzen A."/>
            <person name="Lundell T."/>
            <person name="Morin E."/>
            <person name="Murat C."/>
            <person name="Sun H."/>
            <person name="Tunlid A."/>
            <person name="Henrissat B."/>
            <person name="Grigoriev I.V."/>
            <person name="Hibbett D.S."/>
            <person name="Martin F."/>
            <person name="Nordberg H.P."/>
            <person name="Cantor M.N."/>
            <person name="Hua S.X."/>
        </authorList>
    </citation>
    <scope>NUCLEOTIDE SEQUENCE [LARGE SCALE GENOMIC DNA]</scope>
    <source>
        <strain evidence="2 3">LaAM-08-1</strain>
    </source>
</reference>
<name>A0A0C9WI30_9AGAR</name>
<keyword evidence="1" id="KW-0472">Membrane</keyword>
<sequence>MSLSMKIANLVRTFWLPSALVTIPNVRADVSRSSQHIASSQSSPGTTQPILLYLCIVFMVLRTLFPALAGALLVTVSSPRNQPRSNSPIVPVFLKGSARISI</sequence>